<feature type="non-terminal residue" evidence="1">
    <location>
        <position position="224"/>
    </location>
</feature>
<keyword evidence="2" id="KW-1185">Reference proteome</keyword>
<gene>
    <name evidence="1" type="ORF">CITCOLO1_LOCUS16193</name>
</gene>
<evidence type="ECO:0000313" key="1">
    <source>
        <dbReference type="EMBL" id="CAK9323977.1"/>
    </source>
</evidence>
<sequence length="224" mass="25111">PHKCASFKKKKWKNKKSHLLLQAAARHSLSRLKFVGPYSTPSTTPTVVARVSLPRVKPRFRCPHLTFVGFSRAVRGFRTIWVVTRCWIFPQSPRKCASFVRKGKKENFHLLLQAAARHTLPLASSSSALARRRPPPTVPLSMCRCREESPDFVVRTFRRLAAPSVGFALFGSSPPLNFSSTVSRRGLCAVLVAVVCNESWTLSLSLLRSTDRQSLSRRFSLAPP</sequence>
<name>A0ABP0Z003_9ROSI</name>
<accession>A0ABP0Z003</accession>
<dbReference type="Proteomes" id="UP001642487">
    <property type="component" value="Chromosome 6"/>
</dbReference>
<dbReference type="EMBL" id="OZ021740">
    <property type="protein sequence ID" value="CAK9323977.1"/>
    <property type="molecule type" value="Genomic_DNA"/>
</dbReference>
<evidence type="ECO:0000313" key="2">
    <source>
        <dbReference type="Proteomes" id="UP001642487"/>
    </source>
</evidence>
<protein>
    <submittedName>
        <fullName evidence="1">Uncharacterized protein</fullName>
    </submittedName>
</protein>
<organism evidence="1 2">
    <name type="scientific">Citrullus colocynthis</name>
    <name type="common">colocynth</name>
    <dbReference type="NCBI Taxonomy" id="252529"/>
    <lineage>
        <taxon>Eukaryota</taxon>
        <taxon>Viridiplantae</taxon>
        <taxon>Streptophyta</taxon>
        <taxon>Embryophyta</taxon>
        <taxon>Tracheophyta</taxon>
        <taxon>Spermatophyta</taxon>
        <taxon>Magnoliopsida</taxon>
        <taxon>eudicotyledons</taxon>
        <taxon>Gunneridae</taxon>
        <taxon>Pentapetalae</taxon>
        <taxon>rosids</taxon>
        <taxon>fabids</taxon>
        <taxon>Cucurbitales</taxon>
        <taxon>Cucurbitaceae</taxon>
        <taxon>Benincaseae</taxon>
        <taxon>Citrullus</taxon>
    </lineage>
</organism>
<reference evidence="1 2" key="1">
    <citation type="submission" date="2024-03" db="EMBL/GenBank/DDBJ databases">
        <authorList>
            <person name="Gkanogiannis A."/>
            <person name="Becerra Lopez-Lavalle L."/>
        </authorList>
    </citation>
    <scope>NUCLEOTIDE SEQUENCE [LARGE SCALE GENOMIC DNA]</scope>
</reference>
<proteinExistence type="predicted"/>